<dbReference type="InterPro" id="IPR026722">
    <property type="entry name" value="NYAP1/NYAP2"/>
</dbReference>
<evidence type="ECO:0000313" key="1">
    <source>
        <dbReference type="EMBL" id="KAA8578170.1"/>
    </source>
</evidence>
<proteinExistence type="predicted"/>
<dbReference type="GO" id="GO:0048812">
    <property type="term" value="P:neuron projection morphogenesis"/>
    <property type="evidence" value="ECO:0007669"/>
    <property type="project" value="InterPro"/>
</dbReference>
<evidence type="ECO:0000313" key="2">
    <source>
        <dbReference type="Proteomes" id="UP000327493"/>
    </source>
</evidence>
<gene>
    <name evidence="1" type="ORF">FQN60_005367</name>
</gene>
<dbReference type="PANTHER" id="PTHR22633">
    <property type="entry name" value="NEURONAL TYROSINE-PHOSPHORYLATED PHOSPHOINOSITIDE-3-KINASE ADAPTER 2-RELATED"/>
    <property type="match status" value="1"/>
</dbReference>
<dbReference type="GO" id="GO:0043491">
    <property type="term" value="P:phosphatidylinositol 3-kinase/protein kinase B signal transduction"/>
    <property type="evidence" value="ECO:0007669"/>
    <property type="project" value="InterPro"/>
</dbReference>
<protein>
    <submittedName>
        <fullName evidence="1">Uncharacterized protein</fullName>
    </submittedName>
</protein>
<dbReference type="AlphaFoldDB" id="A0A5J5CDQ6"/>
<reference evidence="1 2" key="1">
    <citation type="submission" date="2019-08" db="EMBL/GenBank/DDBJ databases">
        <title>A chromosome-level genome assembly, high-density linkage maps, and genome scans reveal the genomic architecture of hybrid incompatibilities underlying speciation via character displacement in darters (Percidae: Etheostominae).</title>
        <authorList>
            <person name="Moran R.L."/>
            <person name="Catchen J.M."/>
            <person name="Fuller R.C."/>
        </authorList>
    </citation>
    <scope>NUCLEOTIDE SEQUENCE [LARGE SCALE GENOMIC DNA]</scope>
    <source>
        <strain evidence="1">EspeVRDwgs_2016</strain>
        <tissue evidence="1">Muscle</tissue>
    </source>
</reference>
<sequence length="144" mass="16802">MSSWTVNQFPVRVRVNVSSLPGFPSALTEGRTGTRRRKETLKDTVKEGWREAVLADPPHYIMLPWEMLLLLGLRGVMTSQEDASSFTRFFQYVEDSGLRTYDGLVIQNASDIARESDRIRNQTNWNYLQEKHQKKRRQEDAIQR</sequence>
<dbReference type="Proteomes" id="UP000327493">
    <property type="component" value="Unassembled WGS sequence"/>
</dbReference>
<name>A0A5J5CDQ6_9PERO</name>
<keyword evidence="2" id="KW-1185">Reference proteome</keyword>
<accession>A0A5J5CDQ6</accession>
<dbReference type="PANTHER" id="PTHR22633:SF1">
    <property type="entry name" value="NEURONAL TYROSINE-PHOSPHORYLATED PHOSPHOINOSITIDE-3-KINASE ADAPTER 2"/>
    <property type="match status" value="1"/>
</dbReference>
<dbReference type="EMBL" id="VOFY01001030">
    <property type="protein sequence ID" value="KAA8578170.1"/>
    <property type="molecule type" value="Genomic_DNA"/>
</dbReference>
<organism evidence="1 2">
    <name type="scientific">Etheostoma spectabile</name>
    <name type="common">orangethroat darter</name>
    <dbReference type="NCBI Taxonomy" id="54343"/>
    <lineage>
        <taxon>Eukaryota</taxon>
        <taxon>Metazoa</taxon>
        <taxon>Chordata</taxon>
        <taxon>Craniata</taxon>
        <taxon>Vertebrata</taxon>
        <taxon>Euteleostomi</taxon>
        <taxon>Actinopterygii</taxon>
        <taxon>Neopterygii</taxon>
        <taxon>Teleostei</taxon>
        <taxon>Neoteleostei</taxon>
        <taxon>Acanthomorphata</taxon>
        <taxon>Eupercaria</taxon>
        <taxon>Perciformes</taxon>
        <taxon>Percoidei</taxon>
        <taxon>Percidae</taxon>
        <taxon>Etheostomatinae</taxon>
        <taxon>Etheostoma</taxon>
    </lineage>
</organism>
<comment type="caution">
    <text evidence="1">The sequence shown here is derived from an EMBL/GenBank/DDBJ whole genome shotgun (WGS) entry which is preliminary data.</text>
</comment>